<dbReference type="Proteomes" id="UP000485058">
    <property type="component" value="Unassembled WGS sequence"/>
</dbReference>
<keyword evidence="3" id="KW-1185">Reference proteome</keyword>
<gene>
    <name evidence="2" type="ORF">HaLaN_27721</name>
</gene>
<evidence type="ECO:0000313" key="3">
    <source>
        <dbReference type="Proteomes" id="UP000485058"/>
    </source>
</evidence>
<comment type="caution">
    <text evidence="2">The sequence shown here is derived from an EMBL/GenBank/DDBJ whole genome shotgun (WGS) entry which is preliminary data.</text>
</comment>
<feature type="compositionally biased region" description="Polar residues" evidence="1">
    <location>
        <begin position="211"/>
        <end position="222"/>
    </location>
</feature>
<name>A0A6A0A928_HAELA</name>
<organism evidence="2 3">
    <name type="scientific">Haematococcus lacustris</name>
    <name type="common">Green alga</name>
    <name type="synonym">Haematococcus pluvialis</name>
    <dbReference type="NCBI Taxonomy" id="44745"/>
    <lineage>
        <taxon>Eukaryota</taxon>
        <taxon>Viridiplantae</taxon>
        <taxon>Chlorophyta</taxon>
        <taxon>core chlorophytes</taxon>
        <taxon>Chlorophyceae</taxon>
        <taxon>CS clade</taxon>
        <taxon>Chlamydomonadales</taxon>
        <taxon>Haematococcaceae</taxon>
        <taxon>Haematococcus</taxon>
    </lineage>
</organism>
<accession>A0A6A0A928</accession>
<reference evidence="2 3" key="1">
    <citation type="submission" date="2020-02" db="EMBL/GenBank/DDBJ databases">
        <title>Draft genome sequence of Haematococcus lacustris strain NIES-144.</title>
        <authorList>
            <person name="Morimoto D."/>
            <person name="Nakagawa S."/>
            <person name="Yoshida T."/>
            <person name="Sawayama S."/>
        </authorList>
    </citation>
    <scope>NUCLEOTIDE SEQUENCE [LARGE SCALE GENOMIC DNA]</scope>
    <source>
        <strain evidence="2 3">NIES-144</strain>
    </source>
</reference>
<protein>
    <submittedName>
        <fullName evidence="2">Uncharacterized protein</fullName>
    </submittedName>
</protein>
<dbReference type="EMBL" id="BLLF01004190">
    <property type="protein sequence ID" value="GFH29116.1"/>
    <property type="molecule type" value="Genomic_DNA"/>
</dbReference>
<evidence type="ECO:0000313" key="2">
    <source>
        <dbReference type="EMBL" id="GFH29116.1"/>
    </source>
</evidence>
<evidence type="ECO:0000256" key="1">
    <source>
        <dbReference type="SAM" id="MobiDB-lite"/>
    </source>
</evidence>
<sequence length="253" mass="26783">MSYCESGPNTHGLCGPHDSCRALLLRGNLSGLLLQGAAPHHMHIPKAQMSMLGSTCPWPARHGQGMAQPYNRPSEQLIDCHGPWLSDMAACCRVARACLPAPDPKASGGKCVTVPLYRLGATGMPNTEPAGALRARLLAQGTSGAFLTGWGPGSGRGEANTSLHGLKFRLSSALSTGLGSTGRSVSSWTLEEEERQLCFSDISFTKPKSAANGSRQQRKQQSPPTPYRQEGVPTRPATDPGDNAAAWRRGTIV</sequence>
<feature type="region of interest" description="Disordered" evidence="1">
    <location>
        <begin position="206"/>
        <end position="253"/>
    </location>
</feature>
<dbReference type="AlphaFoldDB" id="A0A6A0A928"/>
<proteinExistence type="predicted"/>